<dbReference type="PROSITE" id="PS50897">
    <property type="entry name" value="CTLH"/>
    <property type="match status" value="1"/>
</dbReference>
<comment type="caution">
    <text evidence="7">The sequence shown here is derived from an EMBL/GenBank/DDBJ whole genome shotgun (WGS) entry which is preliminary data.</text>
</comment>
<accession>A0AAD4H2L9</accession>
<evidence type="ECO:0000256" key="2">
    <source>
        <dbReference type="ARBA" id="ARBA00022574"/>
    </source>
</evidence>
<evidence type="ECO:0000259" key="6">
    <source>
        <dbReference type="PROSITE" id="PS50897"/>
    </source>
</evidence>
<feature type="repeat" description="WD" evidence="5">
    <location>
        <begin position="251"/>
        <end position="292"/>
    </location>
</feature>
<dbReference type="Gene3D" id="2.130.10.10">
    <property type="entry name" value="YVTN repeat-like/Quinoprotein amine dehydrogenase"/>
    <property type="match status" value="1"/>
</dbReference>
<dbReference type="EMBL" id="JAAAIL010001840">
    <property type="protein sequence ID" value="KAG0264240.1"/>
    <property type="molecule type" value="Genomic_DNA"/>
</dbReference>
<evidence type="ECO:0000256" key="4">
    <source>
        <dbReference type="ARBA" id="ARBA00026184"/>
    </source>
</evidence>
<sequence length="330" mass="37091">MIRIFVRQDIMRMIVQYLGDEGYNASQMTIQDESNVKWHEREENTNDTRRLKKAILDGEWAEVDKICSKPLFKNQKSFLFAVYKQQYLEYIEHREMQKSMLDVENSVKDGSVYVPPNRLLNLLRQAVAYQIEVSRYHPRISPIVETLLQDFSPFVIPNACKTIMQGHRGNVKCAEFVGQEGRTIISGSSDNTLRVWDTETGHCLHILEGHSSRIWDVSSNDAGTTVASASGDSTVKIWDVKGSKASCRATLSGHSGDVYTVKYHPTSNHVVSGGYDKIVRLHDLTTGQVVKTFSGHQLAVSKVIINPVGNLIVSGSKDNTIKFWDLVSGV</sequence>
<dbReference type="AlphaFoldDB" id="A0AAD4H2L9"/>
<feature type="non-terminal residue" evidence="7">
    <location>
        <position position="330"/>
    </location>
</feature>
<keyword evidence="8" id="KW-1185">Reference proteome</keyword>
<feature type="repeat" description="WD" evidence="5">
    <location>
        <begin position="207"/>
        <end position="248"/>
    </location>
</feature>
<evidence type="ECO:0000313" key="8">
    <source>
        <dbReference type="Proteomes" id="UP001194580"/>
    </source>
</evidence>
<dbReference type="InterPro" id="IPR045184">
    <property type="entry name" value="SMU1"/>
</dbReference>
<dbReference type="PRINTS" id="PR00320">
    <property type="entry name" value="GPROTEINBRPT"/>
</dbReference>
<dbReference type="GO" id="GO:0016607">
    <property type="term" value="C:nuclear speck"/>
    <property type="evidence" value="ECO:0007669"/>
    <property type="project" value="UniProtKB-SubCell"/>
</dbReference>
<evidence type="ECO:0000256" key="5">
    <source>
        <dbReference type="PROSITE-ProRule" id="PRU00221"/>
    </source>
</evidence>
<comment type="subcellular location">
    <subcellularLocation>
        <location evidence="1">Nucleus speckle</location>
    </subcellularLocation>
</comment>
<feature type="repeat" description="WD" evidence="5">
    <location>
        <begin position="293"/>
        <end position="330"/>
    </location>
</feature>
<dbReference type="PROSITE" id="PS00678">
    <property type="entry name" value="WD_REPEATS_1"/>
    <property type="match status" value="3"/>
</dbReference>
<dbReference type="InterPro" id="IPR006595">
    <property type="entry name" value="CTLH_C"/>
</dbReference>
<proteinExistence type="predicted"/>
<dbReference type="SUPFAM" id="SSF50978">
    <property type="entry name" value="WD40 repeat-like"/>
    <property type="match status" value="1"/>
</dbReference>
<dbReference type="PROSITE" id="PS50082">
    <property type="entry name" value="WD_REPEATS_2"/>
    <property type="match status" value="4"/>
</dbReference>
<evidence type="ECO:0000256" key="3">
    <source>
        <dbReference type="ARBA" id="ARBA00022737"/>
    </source>
</evidence>
<protein>
    <recommendedName>
        <fullName evidence="4">WD40 repeat-containing protein SMU1</fullName>
    </recommendedName>
</protein>
<name>A0AAD4H2L9_9FUNG</name>
<dbReference type="PROSITE" id="PS50294">
    <property type="entry name" value="WD_REPEATS_REGION"/>
    <property type="match status" value="4"/>
</dbReference>
<dbReference type="PANTHER" id="PTHR22848">
    <property type="entry name" value="WD40 REPEAT PROTEIN"/>
    <property type="match status" value="1"/>
</dbReference>
<dbReference type="Proteomes" id="UP001194580">
    <property type="component" value="Unassembled WGS sequence"/>
</dbReference>
<dbReference type="CDD" id="cd00200">
    <property type="entry name" value="WD40"/>
    <property type="match status" value="1"/>
</dbReference>
<evidence type="ECO:0000256" key="1">
    <source>
        <dbReference type="ARBA" id="ARBA00004324"/>
    </source>
</evidence>
<dbReference type="InterPro" id="IPR036322">
    <property type="entry name" value="WD40_repeat_dom_sf"/>
</dbReference>
<dbReference type="SMART" id="SM00668">
    <property type="entry name" value="CTLH"/>
    <property type="match status" value="1"/>
</dbReference>
<dbReference type="InterPro" id="IPR001680">
    <property type="entry name" value="WD40_rpt"/>
</dbReference>
<dbReference type="GO" id="GO:0000398">
    <property type="term" value="P:mRNA splicing, via spliceosome"/>
    <property type="evidence" value="ECO:0007669"/>
    <property type="project" value="InterPro"/>
</dbReference>
<dbReference type="InterPro" id="IPR015943">
    <property type="entry name" value="WD40/YVTN_repeat-like_dom_sf"/>
</dbReference>
<dbReference type="InterPro" id="IPR019775">
    <property type="entry name" value="WD40_repeat_CS"/>
</dbReference>
<evidence type="ECO:0000313" key="7">
    <source>
        <dbReference type="EMBL" id="KAG0264240.1"/>
    </source>
</evidence>
<dbReference type="SMART" id="SM00320">
    <property type="entry name" value="WD40"/>
    <property type="match status" value="4"/>
</dbReference>
<feature type="repeat" description="WD" evidence="5">
    <location>
        <begin position="164"/>
        <end position="206"/>
    </location>
</feature>
<organism evidence="7 8">
    <name type="scientific">Linnemannia exigua</name>
    <dbReference type="NCBI Taxonomy" id="604196"/>
    <lineage>
        <taxon>Eukaryota</taxon>
        <taxon>Fungi</taxon>
        <taxon>Fungi incertae sedis</taxon>
        <taxon>Mucoromycota</taxon>
        <taxon>Mortierellomycotina</taxon>
        <taxon>Mortierellomycetes</taxon>
        <taxon>Mortierellales</taxon>
        <taxon>Mortierellaceae</taxon>
        <taxon>Linnemannia</taxon>
    </lineage>
</organism>
<keyword evidence="3" id="KW-0677">Repeat</keyword>
<dbReference type="Pfam" id="PF00400">
    <property type="entry name" value="WD40"/>
    <property type="match status" value="4"/>
</dbReference>
<dbReference type="InterPro" id="IPR020472">
    <property type="entry name" value="WD40_PAC1"/>
</dbReference>
<reference evidence="7" key="1">
    <citation type="journal article" date="2020" name="Fungal Divers.">
        <title>Resolving the Mortierellaceae phylogeny through synthesis of multi-gene phylogenetics and phylogenomics.</title>
        <authorList>
            <person name="Vandepol N."/>
            <person name="Liber J."/>
            <person name="Desiro A."/>
            <person name="Na H."/>
            <person name="Kennedy M."/>
            <person name="Barry K."/>
            <person name="Grigoriev I.V."/>
            <person name="Miller A.N."/>
            <person name="O'Donnell K."/>
            <person name="Stajich J.E."/>
            <person name="Bonito G."/>
        </authorList>
    </citation>
    <scope>NUCLEOTIDE SEQUENCE</scope>
    <source>
        <strain evidence="7">NRRL 28262</strain>
    </source>
</reference>
<gene>
    <name evidence="7" type="ORF">BGZ95_003639</name>
</gene>
<keyword evidence="2 5" id="KW-0853">WD repeat</keyword>
<feature type="domain" description="CTLH" evidence="6">
    <location>
        <begin position="44"/>
        <end position="98"/>
    </location>
</feature>